<name>A0AAD9N9K0_RIDPI</name>
<dbReference type="AlphaFoldDB" id="A0AAD9N9K0"/>
<gene>
    <name evidence="3" type="ORF">NP493_1746g00011</name>
</gene>
<evidence type="ECO:0000313" key="3">
    <source>
        <dbReference type="EMBL" id="KAK2159129.1"/>
    </source>
</evidence>
<dbReference type="Pfam" id="PF09004">
    <property type="entry name" value="ALKBH8_N"/>
    <property type="match status" value="1"/>
</dbReference>
<dbReference type="InterPro" id="IPR015095">
    <property type="entry name" value="AlkB_hom8_N"/>
</dbReference>
<protein>
    <recommendedName>
        <fullName evidence="2">Alkylated DNA repair protein AlkB homologue 8 N-terminal domain-containing protein</fullName>
    </recommendedName>
</protein>
<dbReference type="Proteomes" id="UP001209878">
    <property type="component" value="Unassembled WGS sequence"/>
</dbReference>
<feature type="region of interest" description="Disordered" evidence="1">
    <location>
        <begin position="142"/>
        <end position="162"/>
    </location>
</feature>
<feature type="domain" description="Alkylated DNA repair protein AlkB homologue 8 N-terminal" evidence="2">
    <location>
        <begin position="64"/>
        <end position="97"/>
    </location>
</feature>
<reference evidence="3" key="1">
    <citation type="journal article" date="2023" name="Mol. Biol. Evol.">
        <title>Third-Generation Sequencing Reveals the Adaptive Role of the Epigenome in Three Deep-Sea Polychaetes.</title>
        <authorList>
            <person name="Perez M."/>
            <person name="Aroh O."/>
            <person name="Sun Y."/>
            <person name="Lan Y."/>
            <person name="Juniper S.K."/>
            <person name="Young C.R."/>
            <person name="Angers B."/>
            <person name="Qian P.Y."/>
        </authorList>
    </citation>
    <scope>NUCLEOTIDE SEQUENCE</scope>
    <source>
        <strain evidence="3">R07B-5</strain>
    </source>
</reference>
<evidence type="ECO:0000313" key="4">
    <source>
        <dbReference type="Proteomes" id="UP001209878"/>
    </source>
</evidence>
<sequence>MAPPFFVHWQLQHFLWQHFSTTGGSEPASQLQSPSGQDTLQNFSIPRATRTWISGAQPRYLEHATAVQKTSQQRLHVLRNLQAFSVDPKLLLCVYRNILLFPFRCDYLRRKLLEGGPGLTLARTLDLAGQCEDVEMQMAKLSADRVDPAPSSGHVNRVKREGGGKSPTEWVFGCKMRGKLFGMTMNHVPDVAVRDRDAEQKGKAKIYSDARRGTRYSNVIVGAKVLVRQDKMNKLMAIFGATPFTGVNKRDNRLVIEPLM</sequence>
<evidence type="ECO:0000256" key="1">
    <source>
        <dbReference type="SAM" id="MobiDB-lite"/>
    </source>
</evidence>
<organism evidence="3 4">
    <name type="scientific">Ridgeia piscesae</name>
    <name type="common">Tubeworm</name>
    <dbReference type="NCBI Taxonomy" id="27915"/>
    <lineage>
        <taxon>Eukaryota</taxon>
        <taxon>Metazoa</taxon>
        <taxon>Spiralia</taxon>
        <taxon>Lophotrochozoa</taxon>
        <taxon>Annelida</taxon>
        <taxon>Polychaeta</taxon>
        <taxon>Sedentaria</taxon>
        <taxon>Canalipalpata</taxon>
        <taxon>Sabellida</taxon>
        <taxon>Siboglinidae</taxon>
        <taxon>Ridgeia</taxon>
    </lineage>
</organism>
<comment type="caution">
    <text evidence="3">The sequence shown here is derived from an EMBL/GenBank/DDBJ whole genome shotgun (WGS) entry which is preliminary data.</text>
</comment>
<keyword evidence="4" id="KW-1185">Reference proteome</keyword>
<evidence type="ECO:0000259" key="2">
    <source>
        <dbReference type="Pfam" id="PF09004"/>
    </source>
</evidence>
<accession>A0AAD9N9K0</accession>
<proteinExistence type="predicted"/>
<dbReference type="EMBL" id="JAODUO010001743">
    <property type="protein sequence ID" value="KAK2159129.1"/>
    <property type="molecule type" value="Genomic_DNA"/>
</dbReference>
<dbReference type="GO" id="GO:0016706">
    <property type="term" value="F:2-oxoglutarate-dependent dioxygenase activity"/>
    <property type="evidence" value="ECO:0007669"/>
    <property type="project" value="InterPro"/>
</dbReference>
<dbReference type="GO" id="GO:0008168">
    <property type="term" value="F:methyltransferase activity"/>
    <property type="evidence" value="ECO:0007669"/>
    <property type="project" value="InterPro"/>
</dbReference>